<keyword evidence="2" id="KW-0488">Methylation</keyword>
<protein>
    <submittedName>
        <fullName evidence="7">Prepilin-type N-terminal cleavage/methylation domain-containing protein</fullName>
    </submittedName>
</protein>
<reference evidence="7 8" key="1">
    <citation type="submission" date="2016-10" db="EMBL/GenBank/DDBJ databases">
        <authorList>
            <person name="de Groot N.N."/>
        </authorList>
    </citation>
    <scope>NUCLEOTIDE SEQUENCE [LARGE SCALE GENOMIC DNA]</scope>
    <source>
        <strain evidence="7 8">HL3</strain>
    </source>
</reference>
<dbReference type="Proteomes" id="UP000198611">
    <property type="component" value="Unassembled WGS sequence"/>
</dbReference>
<evidence type="ECO:0000256" key="3">
    <source>
        <dbReference type="ARBA" id="ARBA00022692"/>
    </source>
</evidence>
<dbReference type="PANTHER" id="PTHR30093:SF44">
    <property type="entry name" value="TYPE II SECRETION SYSTEM CORE PROTEIN G"/>
    <property type="match status" value="1"/>
</dbReference>
<name>A0A1I1N817_9GAMM</name>
<feature type="transmembrane region" description="Helical" evidence="6">
    <location>
        <begin position="7"/>
        <end position="27"/>
    </location>
</feature>
<dbReference type="EMBL" id="FOMJ01000001">
    <property type="protein sequence ID" value="SFC93506.1"/>
    <property type="molecule type" value="Genomic_DNA"/>
</dbReference>
<dbReference type="NCBIfam" id="TIGR02532">
    <property type="entry name" value="IV_pilin_GFxxxE"/>
    <property type="match status" value="1"/>
</dbReference>
<comment type="subcellular location">
    <subcellularLocation>
        <location evidence="1">Membrane</location>
        <topology evidence="1">Single-pass membrane protein</topology>
    </subcellularLocation>
</comment>
<dbReference type="Pfam" id="PF07963">
    <property type="entry name" value="N_methyl"/>
    <property type="match status" value="1"/>
</dbReference>
<evidence type="ECO:0000313" key="8">
    <source>
        <dbReference type="Proteomes" id="UP000198611"/>
    </source>
</evidence>
<keyword evidence="5 6" id="KW-0472">Membrane</keyword>
<evidence type="ECO:0000313" key="7">
    <source>
        <dbReference type="EMBL" id="SFC93506.1"/>
    </source>
</evidence>
<keyword evidence="8" id="KW-1185">Reference proteome</keyword>
<dbReference type="GO" id="GO:0016020">
    <property type="term" value="C:membrane"/>
    <property type="evidence" value="ECO:0007669"/>
    <property type="project" value="UniProtKB-SubCell"/>
</dbReference>
<evidence type="ECO:0000256" key="6">
    <source>
        <dbReference type="SAM" id="Phobius"/>
    </source>
</evidence>
<evidence type="ECO:0000256" key="4">
    <source>
        <dbReference type="ARBA" id="ARBA00022989"/>
    </source>
</evidence>
<evidence type="ECO:0000256" key="2">
    <source>
        <dbReference type="ARBA" id="ARBA00022481"/>
    </source>
</evidence>
<evidence type="ECO:0000256" key="1">
    <source>
        <dbReference type="ARBA" id="ARBA00004167"/>
    </source>
</evidence>
<dbReference type="STRING" id="1123397.SAMN05660831_00143"/>
<evidence type="ECO:0000256" key="5">
    <source>
        <dbReference type="ARBA" id="ARBA00023136"/>
    </source>
</evidence>
<sequence length="126" mass="13155">MQRTSGFTLIELVIVLVILGVLASVAVPQFSDLGEEAESTSVRAQANAITSANSVNVANCRLSETDCVTGLSSCDAEKVNSLMDNFDTTTWGVADGACDDNSGGTFEITDTSGDPYTTSTCCLTRN</sequence>
<dbReference type="Gene3D" id="3.30.700.10">
    <property type="entry name" value="Glycoprotein, Type 4 Pilin"/>
    <property type="match status" value="1"/>
</dbReference>
<keyword evidence="4 6" id="KW-1133">Transmembrane helix</keyword>
<dbReference type="InterPro" id="IPR012902">
    <property type="entry name" value="N_methyl_site"/>
</dbReference>
<proteinExistence type="predicted"/>
<dbReference type="PANTHER" id="PTHR30093">
    <property type="entry name" value="GENERAL SECRETION PATHWAY PROTEIN G"/>
    <property type="match status" value="1"/>
</dbReference>
<gene>
    <name evidence="7" type="ORF">SAMN05660831_00143</name>
</gene>
<dbReference type="RefSeq" id="WP_093426838.1">
    <property type="nucleotide sequence ID" value="NZ_FOMJ01000001.1"/>
</dbReference>
<dbReference type="SUPFAM" id="SSF54523">
    <property type="entry name" value="Pili subunits"/>
    <property type="match status" value="1"/>
</dbReference>
<dbReference type="InterPro" id="IPR045584">
    <property type="entry name" value="Pilin-like"/>
</dbReference>
<accession>A0A1I1N817</accession>
<organism evidence="7 8">
    <name type="scientific">Thiohalospira halophila DSM 15071</name>
    <dbReference type="NCBI Taxonomy" id="1123397"/>
    <lineage>
        <taxon>Bacteria</taxon>
        <taxon>Pseudomonadati</taxon>
        <taxon>Pseudomonadota</taxon>
        <taxon>Gammaproteobacteria</taxon>
        <taxon>Thiohalospirales</taxon>
        <taxon>Thiohalospiraceae</taxon>
        <taxon>Thiohalospira</taxon>
    </lineage>
</organism>
<dbReference type="PROSITE" id="PS00409">
    <property type="entry name" value="PROKAR_NTER_METHYL"/>
    <property type="match status" value="1"/>
</dbReference>
<dbReference type="AlphaFoldDB" id="A0A1I1N817"/>
<keyword evidence="3 6" id="KW-0812">Transmembrane</keyword>